<dbReference type="RefSeq" id="WP_020280497.1">
    <property type="nucleotide sequence ID" value="NZ_AZED01000014.1"/>
</dbReference>
<dbReference type="Proteomes" id="UP000016361">
    <property type="component" value="Unassembled WGS sequence"/>
</dbReference>
<dbReference type="InterPro" id="IPR036388">
    <property type="entry name" value="WH-like_DNA-bd_sf"/>
</dbReference>
<protein>
    <recommendedName>
        <fullName evidence="3">Putative host cell surface-exposed lipoprotein Ltp-like HTH region domain-containing protein</fullName>
    </recommendedName>
</protein>
<gene>
    <name evidence="4" type="ORF">LOT_0582</name>
</gene>
<proteinExistence type="predicted"/>
<name>S4NBF5_9LACO</name>
<feature type="domain" description="Putative host cell surface-exposed lipoprotein Ltp-like HTH region" evidence="3">
    <location>
        <begin position="54"/>
        <end position="100"/>
    </location>
</feature>
<sequence length="152" mass="16336">MRRIALISIGLAATLLLSGCGTDSSSTESGSPSEQTSHTSAAATSESAKKIPAEYQAALNKADSYARTMSMSKRGIYDQLKSASGENFSPKVAYWAATHLSGINWNQNALEKAKSYRDDMSMSKNAIYDQLTSSYGESFTASQAQYAINHLD</sequence>
<feature type="compositionally biased region" description="Low complexity" evidence="1">
    <location>
        <begin position="23"/>
        <end position="46"/>
    </location>
</feature>
<comment type="caution">
    <text evidence="4">The sequence shown here is derived from an EMBL/GenBank/DDBJ whole genome shotgun (WGS) entry which is preliminary data.</text>
</comment>
<evidence type="ECO:0000256" key="1">
    <source>
        <dbReference type="SAM" id="MobiDB-lite"/>
    </source>
</evidence>
<dbReference type="Pfam" id="PF07553">
    <property type="entry name" value="Lipoprotein_Ltp"/>
    <property type="match status" value="2"/>
</dbReference>
<dbReference type="eggNOG" id="COG3064">
    <property type="taxonomic scope" value="Bacteria"/>
</dbReference>
<organism evidence="4 5">
    <name type="scientific">Lentilactobacillus otakiensis DSM 19908 = JCM 15040</name>
    <dbReference type="NCBI Taxonomy" id="1423780"/>
    <lineage>
        <taxon>Bacteria</taxon>
        <taxon>Bacillati</taxon>
        <taxon>Bacillota</taxon>
        <taxon>Bacilli</taxon>
        <taxon>Lactobacillales</taxon>
        <taxon>Lactobacillaceae</taxon>
        <taxon>Lentilactobacillus</taxon>
    </lineage>
</organism>
<keyword evidence="2" id="KW-0732">Signal</keyword>
<feature type="signal peptide" evidence="2">
    <location>
        <begin position="1"/>
        <end position="18"/>
    </location>
</feature>
<feature type="domain" description="Putative host cell surface-exposed lipoprotein Ltp-like HTH region" evidence="3">
    <location>
        <begin position="104"/>
        <end position="151"/>
    </location>
</feature>
<dbReference type="EMBL" id="BASH01000001">
    <property type="protein sequence ID" value="GAD16044.1"/>
    <property type="molecule type" value="Genomic_DNA"/>
</dbReference>
<feature type="region of interest" description="Disordered" evidence="1">
    <location>
        <begin position="23"/>
        <end position="49"/>
    </location>
</feature>
<evidence type="ECO:0000256" key="2">
    <source>
        <dbReference type="SAM" id="SignalP"/>
    </source>
</evidence>
<evidence type="ECO:0000313" key="5">
    <source>
        <dbReference type="Proteomes" id="UP000016361"/>
    </source>
</evidence>
<keyword evidence="5" id="KW-1185">Reference proteome</keyword>
<dbReference type="STRING" id="1423780.FD05_GL001053"/>
<dbReference type="AlphaFoldDB" id="S4NBF5"/>
<feature type="chain" id="PRO_5039640448" description="Putative host cell surface-exposed lipoprotein Ltp-like HTH region domain-containing protein" evidence="2">
    <location>
        <begin position="19"/>
        <end position="152"/>
    </location>
</feature>
<dbReference type="InterPro" id="IPR011434">
    <property type="entry name" value="Ltp-like_HTH"/>
</dbReference>
<dbReference type="PATRIC" id="fig|1423780.4.peg.1061"/>
<evidence type="ECO:0000313" key="4">
    <source>
        <dbReference type="EMBL" id="GAD16044.1"/>
    </source>
</evidence>
<dbReference type="GeneID" id="301048287"/>
<accession>S4NBF5</accession>
<dbReference type="OrthoDB" id="1669102at2"/>
<dbReference type="Gene3D" id="1.10.10.10">
    <property type="entry name" value="Winged helix-like DNA-binding domain superfamily/Winged helix DNA-binding domain"/>
    <property type="match status" value="2"/>
</dbReference>
<evidence type="ECO:0000259" key="3">
    <source>
        <dbReference type="Pfam" id="PF07553"/>
    </source>
</evidence>
<dbReference type="PROSITE" id="PS51257">
    <property type="entry name" value="PROKAR_LIPOPROTEIN"/>
    <property type="match status" value="1"/>
</dbReference>
<reference evidence="5" key="1">
    <citation type="journal article" date="2013" name="Genome Announc.">
        <title>Draft Genome Sequence of D-Branched-Chain Amino Acid Producer Lactobacillus otakiensis JCM 15040T, Isolated from a Traditional Japanese Pickle.</title>
        <authorList>
            <person name="Doi K."/>
            <person name="Mori K."/>
            <person name="Mutaguchi Y."/>
            <person name="Tashiro K."/>
            <person name="Fujino Y."/>
            <person name="Ohmori T."/>
            <person name="Kuhara S."/>
            <person name="Ohshima T."/>
        </authorList>
    </citation>
    <scope>NUCLEOTIDE SEQUENCE [LARGE SCALE GENOMIC DNA]</scope>
    <source>
        <strain evidence="5">JCM 15040</strain>
    </source>
</reference>